<comment type="caution">
    <text evidence="19">The sequence shown here is derived from an EMBL/GenBank/DDBJ whole genome shotgun (WGS) entry which is preliminary data.</text>
</comment>
<evidence type="ECO:0000259" key="17">
    <source>
        <dbReference type="PROSITE" id="PS50878"/>
    </source>
</evidence>
<keyword evidence="7" id="KW-0378">Hydrolase</keyword>
<evidence type="ECO:0000256" key="8">
    <source>
        <dbReference type="ARBA" id="ARBA00022842"/>
    </source>
</evidence>
<dbReference type="CDD" id="cd01647">
    <property type="entry name" value="RT_LTR"/>
    <property type="match status" value="1"/>
</dbReference>
<dbReference type="Pfam" id="PF00665">
    <property type="entry name" value="rve"/>
    <property type="match status" value="1"/>
</dbReference>
<evidence type="ECO:0000256" key="14">
    <source>
        <dbReference type="PROSITE-ProRule" id="PRU00047"/>
    </source>
</evidence>
<keyword evidence="14" id="KW-0862">Zinc</keyword>
<dbReference type="InterPro" id="IPR000477">
    <property type="entry name" value="RT_dom"/>
</dbReference>
<dbReference type="InterPro" id="IPR012337">
    <property type="entry name" value="RNaseH-like_sf"/>
</dbReference>
<evidence type="ECO:0000256" key="6">
    <source>
        <dbReference type="ARBA" id="ARBA00022759"/>
    </source>
</evidence>
<dbReference type="InterPro" id="IPR021109">
    <property type="entry name" value="Peptidase_aspartic_dom_sf"/>
</dbReference>
<dbReference type="Gene3D" id="3.30.420.10">
    <property type="entry name" value="Ribonuclease H-like superfamily/Ribonuclease H"/>
    <property type="match status" value="3"/>
</dbReference>
<dbReference type="Pfam" id="PF00078">
    <property type="entry name" value="RVT_1"/>
    <property type="match status" value="1"/>
</dbReference>
<reference evidence="19" key="1">
    <citation type="submission" date="2020-12" db="EMBL/GenBank/DDBJ databases">
        <title>Metabolic potential, ecology and presence of endohyphal bacteria is reflected in genomic diversity of Mucoromycotina.</title>
        <authorList>
            <person name="Muszewska A."/>
            <person name="Okrasinska A."/>
            <person name="Steczkiewicz K."/>
            <person name="Drgas O."/>
            <person name="Orlowska M."/>
            <person name="Perlinska-Lenart U."/>
            <person name="Aleksandrzak-Piekarczyk T."/>
            <person name="Szatraj K."/>
            <person name="Zielenkiewicz U."/>
            <person name="Pilsyk S."/>
            <person name="Malc E."/>
            <person name="Mieczkowski P."/>
            <person name="Kruszewska J.S."/>
            <person name="Biernat P."/>
            <person name="Pawlowska J."/>
        </authorList>
    </citation>
    <scope>NUCLEOTIDE SEQUENCE</scope>
    <source>
        <strain evidence="19">WA0000017839</strain>
    </source>
</reference>
<keyword evidence="12" id="KW-0238">DNA-binding</keyword>
<keyword evidence="4" id="KW-0540">Nuclease</keyword>
<dbReference type="InterPro" id="IPR041588">
    <property type="entry name" value="Integrase_H2C2"/>
</dbReference>
<accession>A0A8H7QIQ1</accession>
<gene>
    <name evidence="19" type="ORF">INT47_004676</name>
</gene>
<dbReference type="OrthoDB" id="2278260at2759"/>
<keyword evidence="13" id="KW-0511">Multifunctional enzyme</keyword>
<protein>
    <recommendedName>
        <fullName evidence="21">Reverse transcriptase</fullName>
    </recommendedName>
</protein>
<dbReference type="SUPFAM" id="SSF50630">
    <property type="entry name" value="Acid proteases"/>
    <property type="match status" value="1"/>
</dbReference>
<dbReference type="InterPro" id="IPR050951">
    <property type="entry name" value="Retrovirus_Pol_polyprotein"/>
</dbReference>
<evidence type="ECO:0000313" key="20">
    <source>
        <dbReference type="Proteomes" id="UP000603453"/>
    </source>
</evidence>
<proteinExistence type="predicted"/>
<keyword evidence="3" id="KW-0548">Nucleotidyltransferase</keyword>
<dbReference type="CDD" id="cd09274">
    <property type="entry name" value="RNase_HI_RT_Ty3"/>
    <property type="match status" value="1"/>
</dbReference>
<evidence type="ECO:0000256" key="5">
    <source>
        <dbReference type="ARBA" id="ARBA00022750"/>
    </source>
</evidence>
<evidence type="ECO:0000259" key="16">
    <source>
        <dbReference type="PROSITE" id="PS50158"/>
    </source>
</evidence>
<sequence>MAENQGNTASYNDMADLVNNLARLMREVNKNKNVKAKEPDEYIGDRDAVKIDGWVSAVENYARVQGMDDEELGIYAIGLLKDKANTCYRTIEKPREGEASLGWLELKRALIEFFCPENSDLIARDKIAKLKQTGDLNSYINTFMDYKLAIKNMTDEEACDKFMRGLTNVNTAAYVRQYYDGTLRTATKSALTFDSAHHQEMLFRPLVRNPVVKPYIDDPMELDWIDNRQQNNRYGRNNNNGSRYGNSRGGYNKNKSRGGGNSNSGGVCFFCNKTGHIKRFCKERLNEIKRLDDARSRRNGHSINLIDMEHDVGDNDKQKNNKLIDFDPYASEPSDILDYPTLEPQIDNDIIAYVQDPHRSITELIPIVYPNNDLTEEFEHLTELNTLGTTLPLYDGSCYGQSLQVLIDSGASENYVSPHIIHNDQELIPVMNRKVETAGGEVSEIKYKINLKVNLNGYATSILAYVFPTKFDLILGRSWLKQEKPIPDWDTDTWLINKGSTQLKPKAHKKHSSLTSISDLSYLISHKQADRYMKKGADSFLLCIRDIEKPDGTYSNKTEGDYWKQLVKEFNEIFQTDLPGLPPDRGIQHIINTGDARPISRPPFKMSPLELDELKTQIQELLKLGLIKPSSSPWGAPVLFVRKKPDPGSKEPGKLRMCIDYRALNKVTVRDSSSIPRPDECLERLVGAKYFTSIDLKSGYHQLRIADEDIDKTAFNTRHGKFAFLVLPFGLSNAPPTFQRLMNNVLADCLDKFALVYLDDILIWSDSLEQHKKHVRHVLELLRKEKLIVNLKKCNFGKKELTFVGFHISSNGVKPSPEKVTVLEHWPKLTNVQEVRQFIGFAQFYKRFIKDFASIAAPLTDLTRGTGHKKRPITWTPECQQSFDTLKKVLTSNPVLKLVDMNKPFKIEVDASDRGCGAVLYQPDDNAELPWHPICFESKKFTLSESRMPAQEKELLGIIHALRKWRCYVDGCPAGYTVYSDHMPLQYFRSKENPPSRLVRWINEIEAMSPTIVYKAGKDNQIADVLSRMNYASEEMAPENESLEPDMLYAAWDKLPPLVRADWPLLYLSRDKVKSDEINNVLNKEQDNFSILSNRIYRHVRLPNDDQSHKVPYLPFEDRADTLAKYHESLGHAGIKTTLYYMLARFWWPGIKQDIIDWLTLCPACQLNSRKGLAHKDVMHPLKVPTAFDRWHLDFLDLPTSTKGNRWLLIGVDYATNWCVARAMPVASAENVADFLYEEIVLNFGNFSELVTDRGANFCSLLMKEYGKRVGVNHKLTSAYHPRTNSKVERFNGVIKQMLRKYTNGAIHRWDDFVHAALWACRIRVHTTTGFSPYYLTYGRQPRIPGDIMRPYIDSSVFKDPRTVADFTSRELASLGQDRAAAEFRMKAMAAKDKIRWDAAIKPVSFEIGDMVMLTNEGKYGLEPTFKGPYMVVKSFPEFGTYKLETIAGEPLKSLVHVDRLKAANGPKPDEPWFNPTETKKVWRNFEKETGIQILQPKIILPPIIDNDVTDHVDPVDHTPKIPASEKSSSPILTALPELPADNTTPPNGGMPLTDDILLDTSFGKADSKVNSDISMDDITLGDPNLIGSPSLGAQGLAQSLGGANVNAHPASEVSPVEESGSYDYHEMMELPKPKRRFKPKQPKTRPFKKSRINIFNMQFFYEDGTGNIRDDRGQEAPSFVEETSFRLKKLTDLRKCIKSKDIQFEMPISNDITMEKASPKKERTLQYNVYTIEDPEATNVNYDTARKWKKAYEDDPERNIPTKKTNLGSNRPVSQLDERHKTHLLQFFDEDASATIQDSVENLTATFEGLQIKKTRVAEFMREECNLSIKVVSRHPVGRNKEATLQARANWVDHWIGNGMDYLNNCIFVDESGFDINMRRSRGWSQRGTEAIITTPSARGVSHTVIGAISAIGVVNLSMRESGNVKRRKVVGATKRKAPEDKLSVPKGTTGGHYLQFLSDTMDIMDEFPEMKGYFIIMDNAPIHVPGVIDPVIVKRGYTPVYLPPYSPELNPIEQFWAILVKYLPPYSPELNPIEQFWAIVKGKVKRNKLSDVESLTTRITEAGKSVPVEHLVAFIQHSVNQFDNCLKKIPI</sequence>
<dbReference type="PROSITE" id="PS50878">
    <property type="entry name" value="RT_POL"/>
    <property type="match status" value="1"/>
</dbReference>
<dbReference type="SUPFAM" id="SSF56672">
    <property type="entry name" value="DNA/RNA polymerases"/>
    <property type="match status" value="1"/>
</dbReference>
<dbReference type="EMBL" id="JAEPRD010000232">
    <property type="protein sequence ID" value="KAG2193454.1"/>
    <property type="molecule type" value="Genomic_DNA"/>
</dbReference>
<keyword evidence="9" id="KW-0694">RNA-binding</keyword>
<evidence type="ECO:0000256" key="3">
    <source>
        <dbReference type="ARBA" id="ARBA00022695"/>
    </source>
</evidence>
<keyword evidence="8" id="KW-0460">Magnesium</keyword>
<dbReference type="GO" id="GO:0003723">
    <property type="term" value="F:RNA binding"/>
    <property type="evidence" value="ECO:0007669"/>
    <property type="project" value="UniProtKB-KW"/>
</dbReference>
<dbReference type="InterPro" id="IPR041577">
    <property type="entry name" value="RT_RNaseH_2"/>
</dbReference>
<name>A0A8H7QIQ1_9FUNG</name>
<dbReference type="SMART" id="SM00343">
    <property type="entry name" value="ZnF_C2HC"/>
    <property type="match status" value="1"/>
</dbReference>
<evidence type="ECO:0000256" key="10">
    <source>
        <dbReference type="ARBA" id="ARBA00022908"/>
    </source>
</evidence>
<dbReference type="Gene3D" id="3.10.10.10">
    <property type="entry name" value="HIV Type 1 Reverse Transcriptase, subunit A, domain 1"/>
    <property type="match status" value="1"/>
</dbReference>
<evidence type="ECO:0000256" key="4">
    <source>
        <dbReference type="ARBA" id="ARBA00022722"/>
    </source>
</evidence>
<feature type="domain" description="Reverse transcriptase" evidence="17">
    <location>
        <begin position="623"/>
        <end position="808"/>
    </location>
</feature>
<keyword evidence="10" id="KW-0229">DNA integration</keyword>
<dbReference type="InterPro" id="IPR043128">
    <property type="entry name" value="Rev_trsase/Diguanyl_cyclase"/>
</dbReference>
<evidence type="ECO:0000313" key="19">
    <source>
        <dbReference type="EMBL" id="KAG2193454.1"/>
    </source>
</evidence>
<dbReference type="GO" id="GO:0004190">
    <property type="term" value="F:aspartic-type endopeptidase activity"/>
    <property type="evidence" value="ECO:0007669"/>
    <property type="project" value="UniProtKB-KW"/>
</dbReference>
<dbReference type="GO" id="GO:0003964">
    <property type="term" value="F:RNA-directed DNA polymerase activity"/>
    <property type="evidence" value="ECO:0007669"/>
    <property type="project" value="UniProtKB-KW"/>
</dbReference>
<feature type="domain" description="Integrase catalytic" evidence="18">
    <location>
        <begin position="1181"/>
        <end position="1341"/>
    </location>
</feature>
<keyword evidence="6" id="KW-0255">Endonuclease</keyword>
<dbReference type="Gene3D" id="3.30.70.270">
    <property type="match status" value="2"/>
</dbReference>
<evidence type="ECO:0000256" key="15">
    <source>
        <dbReference type="SAM" id="MobiDB-lite"/>
    </source>
</evidence>
<dbReference type="PROSITE" id="PS00141">
    <property type="entry name" value="ASP_PROTEASE"/>
    <property type="match status" value="1"/>
</dbReference>
<dbReference type="InterPro" id="IPR043502">
    <property type="entry name" value="DNA/RNA_pol_sf"/>
</dbReference>
<dbReference type="GO" id="GO:0008270">
    <property type="term" value="F:zinc ion binding"/>
    <property type="evidence" value="ECO:0007669"/>
    <property type="project" value="UniProtKB-KW"/>
</dbReference>
<feature type="compositionally biased region" description="Low complexity" evidence="15">
    <location>
        <begin position="228"/>
        <end position="253"/>
    </location>
</feature>
<dbReference type="PROSITE" id="PS50158">
    <property type="entry name" value="ZF_CCHC"/>
    <property type="match status" value="1"/>
</dbReference>
<dbReference type="InterPro" id="IPR001878">
    <property type="entry name" value="Znf_CCHC"/>
</dbReference>
<evidence type="ECO:0000256" key="12">
    <source>
        <dbReference type="ARBA" id="ARBA00023125"/>
    </source>
</evidence>
<feature type="region of interest" description="Disordered" evidence="15">
    <location>
        <begin position="228"/>
        <end position="260"/>
    </location>
</feature>
<dbReference type="InterPro" id="IPR036875">
    <property type="entry name" value="Znf_CCHC_sf"/>
</dbReference>
<dbReference type="FunFam" id="3.30.70.270:FF:000020">
    <property type="entry name" value="Transposon Tf2-6 polyprotein-like Protein"/>
    <property type="match status" value="1"/>
</dbReference>
<feature type="domain" description="CCHC-type" evidence="16">
    <location>
        <begin position="268"/>
        <end position="283"/>
    </location>
</feature>
<dbReference type="Gene3D" id="2.40.70.10">
    <property type="entry name" value="Acid Proteases"/>
    <property type="match status" value="1"/>
</dbReference>
<dbReference type="Proteomes" id="UP000603453">
    <property type="component" value="Unassembled WGS sequence"/>
</dbReference>
<dbReference type="Pfam" id="PF13358">
    <property type="entry name" value="DDE_3"/>
    <property type="match status" value="1"/>
</dbReference>
<dbReference type="PANTHER" id="PTHR37984:SF5">
    <property type="entry name" value="PROTEIN NYNRIN-LIKE"/>
    <property type="match status" value="1"/>
</dbReference>
<dbReference type="Pfam" id="PF03732">
    <property type="entry name" value="Retrotrans_gag"/>
    <property type="match status" value="1"/>
</dbReference>
<evidence type="ECO:0000256" key="11">
    <source>
        <dbReference type="ARBA" id="ARBA00022918"/>
    </source>
</evidence>
<dbReference type="Gene3D" id="1.10.340.70">
    <property type="match status" value="1"/>
</dbReference>
<dbReference type="InterPro" id="IPR036397">
    <property type="entry name" value="RNaseH_sf"/>
</dbReference>
<dbReference type="SUPFAM" id="SSF57756">
    <property type="entry name" value="Retrovirus zinc finger-like domains"/>
    <property type="match status" value="1"/>
</dbReference>
<dbReference type="GO" id="GO:0004519">
    <property type="term" value="F:endonuclease activity"/>
    <property type="evidence" value="ECO:0007669"/>
    <property type="project" value="UniProtKB-KW"/>
</dbReference>
<evidence type="ECO:0000256" key="13">
    <source>
        <dbReference type="ARBA" id="ARBA00023268"/>
    </source>
</evidence>
<evidence type="ECO:0000256" key="2">
    <source>
        <dbReference type="ARBA" id="ARBA00022679"/>
    </source>
</evidence>
<dbReference type="InterPro" id="IPR001969">
    <property type="entry name" value="Aspartic_peptidase_AS"/>
</dbReference>
<organism evidence="19 20">
    <name type="scientific">Mucor saturninus</name>
    <dbReference type="NCBI Taxonomy" id="64648"/>
    <lineage>
        <taxon>Eukaryota</taxon>
        <taxon>Fungi</taxon>
        <taxon>Fungi incertae sedis</taxon>
        <taxon>Mucoromycota</taxon>
        <taxon>Mucoromycotina</taxon>
        <taxon>Mucoromycetes</taxon>
        <taxon>Mucorales</taxon>
        <taxon>Mucorineae</taxon>
        <taxon>Mucoraceae</taxon>
        <taxon>Mucor</taxon>
    </lineage>
</organism>
<evidence type="ECO:0008006" key="21">
    <source>
        <dbReference type="Google" id="ProtNLM"/>
    </source>
</evidence>
<dbReference type="GO" id="GO:0005634">
    <property type="term" value="C:nucleus"/>
    <property type="evidence" value="ECO:0007669"/>
    <property type="project" value="UniProtKB-ARBA"/>
</dbReference>
<dbReference type="GO" id="GO:0006508">
    <property type="term" value="P:proteolysis"/>
    <property type="evidence" value="ECO:0007669"/>
    <property type="project" value="UniProtKB-KW"/>
</dbReference>
<dbReference type="CDD" id="cd00303">
    <property type="entry name" value="retropepsin_like"/>
    <property type="match status" value="1"/>
</dbReference>
<evidence type="ECO:0000256" key="1">
    <source>
        <dbReference type="ARBA" id="ARBA00022670"/>
    </source>
</evidence>
<dbReference type="InterPro" id="IPR001584">
    <property type="entry name" value="Integrase_cat-core"/>
</dbReference>
<dbReference type="Pfam" id="PF17919">
    <property type="entry name" value="RT_RNaseH_2"/>
    <property type="match status" value="1"/>
</dbReference>
<dbReference type="PANTHER" id="PTHR37984">
    <property type="entry name" value="PROTEIN CBG26694"/>
    <property type="match status" value="1"/>
</dbReference>
<dbReference type="Pfam" id="PF17921">
    <property type="entry name" value="Integrase_H2C2"/>
    <property type="match status" value="1"/>
</dbReference>
<keyword evidence="14" id="KW-0863">Zinc-finger</keyword>
<evidence type="ECO:0000256" key="9">
    <source>
        <dbReference type="ARBA" id="ARBA00022884"/>
    </source>
</evidence>
<dbReference type="GO" id="GO:0015074">
    <property type="term" value="P:DNA integration"/>
    <property type="evidence" value="ECO:0007669"/>
    <property type="project" value="UniProtKB-KW"/>
</dbReference>
<dbReference type="FunFam" id="3.30.420.10:FF:000032">
    <property type="entry name" value="Retrovirus-related Pol polyprotein from transposon 297-like Protein"/>
    <property type="match status" value="1"/>
</dbReference>
<dbReference type="InterPro" id="IPR038717">
    <property type="entry name" value="Tc1-like_DDE_dom"/>
</dbReference>
<keyword evidence="20" id="KW-1185">Reference proteome</keyword>
<dbReference type="GO" id="GO:0003677">
    <property type="term" value="F:DNA binding"/>
    <property type="evidence" value="ECO:0007669"/>
    <property type="project" value="UniProtKB-KW"/>
</dbReference>
<dbReference type="InterPro" id="IPR005162">
    <property type="entry name" value="Retrotrans_gag_dom"/>
</dbReference>
<keyword evidence="5" id="KW-0064">Aspartyl protease</keyword>
<dbReference type="SUPFAM" id="SSF53098">
    <property type="entry name" value="Ribonuclease H-like"/>
    <property type="match status" value="1"/>
</dbReference>
<keyword evidence="2" id="KW-0808">Transferase</keyword>
<keyword evidence="14" id="KW-0479">Metal-binding</keyword>
<keyword evidence="1" id="KW-0645">Protease</keyword>
<keyword evidence="11" id="KW-0695">RNA-directed DNA polymerase</keyword>
<dbReference type="PROSITE" id="PS50994">
    <property type="entry name" value="INTEGRASE"/>
    <property type="match status" value="1"/>
</dbReference>
<evidence type="ECO:0000256" key="7">
    <source>
        <dbReference type="ARBA" id="ARBA00022801"/>
    </source>
</evidence>
<evidence type="ECO:0000259" key="18">
    <source>
        <dbReference type="PROSITE" id="PS50994"/>
    </source>
</evidence>